<dbReference type="OrthoDB" id="5396681at2759"/>
<dbReference type="EMBL" id="KV745274">
    <property type="protein sequence ID" value="OCK75784.1"/>
    <property type="molecule type" value="Genomic_DNA"/>
</dbReference>
<reference evidence="3 4" key="1">
    <citation type="journal article" date="2016" name="Nat. Commun.">
        <title>Ectomycorrhizal ecology is imprinted in the genome of the dominant symbiotic fungus Cenococcum geophilum.</title>
        <authorList>
            <consortium name="DOE Joint Genome Institute"/>
            <person name="Peter M."/>
            <person name="Kohler A."/>
            <person name="Ohm R.A."/>
            <person name="Kuo A."/>
            <person name="Krutzmann J."/>
            <person name="Morin E."/>
            <person name="Arend M."/>
            <person name="Barry K.W."/>
            <person name="Binder M."/>
            <person name="Choi C."/>
            <person name="Clum A."/>
            <person name="Copeland A."/>
            <person name="Grisel N."/>
            <person name="Haridas S."/>
            <person name="Kipfer T."/>
            <person name="LaButti K."/>
            <person name="Lindquist E."/>
            <person name="Lipzen A."/>
            <person name="Maire R."/>
            <person name="Meier B."/>
            <person name="Mihaltcheva S."/>
            <person name="Molinier V."/>
            <person name="Murat C."/>
            <person name="Poggeler S."/>
            <person name="Quandt C.A."/>
            <person name="Sperisen C."/>
            <person name="Tritt A."/>
            <person name="Tisserant E."/>
            <person name="Crous P.W."/>
            <person name="Henrissat B."/>
            <person name="Nehls U."/>
            <person name="Egli S."/>
            <person name="Spatafora J.W."/>
            <person name="Grigoriev I.V."/>
            <person name="Martin F.M."/>
        </authorList>
    </citation>
    <scope>NUCLEOTIDE SEQUENCE [LARGE SCALE GENOMIC DNA]</scope>
    <source>
        <strain evidence="3 4">CBS 459.81</strain>
    </source>
</reference>
<feature type="transmembrane region" description="Helical" evidence="1">
    <location>
        <begin position="346"/>
        <end position="367"/>
    </location>
</feature>
<dbReference type="InterPro" id="IPR058257">
    <property type="entry name" value="CorA-like_dom"/>
</dbReference>
<gene>
    <name evidence="3" type="ORF">K432DRAFT_307764</name>
</gene>
<evidence type="ECO:0000256" key="1">
    <source>
        <dbReference type="SAM" id="Phobius"/>
    </source>
</evidence>
<dbReference type="AlphaFoldDB" id="A0A8E2JBE2"/>
<name>A0A8E2JBE2_9PEZI</name>
<evidence type="ECO:0000259" key="2">
    <source>
        <dbReference type="Pfam" id="PF26616"/>
    </source>
</evidence>
<evidence type="ECO:0000313" key="3">
    <source>
        <dbReference type="EMBL" id="OCK75784.1"/>
    </source>
</evidence>
<accession>A0A8E2JBE2</accession>
<feature type="domain" description="CorA-like transporter" evidence="2">
    <location>
        <begin position="59"/>
        <end position="232"/>
    </location>
</feature>
<proteinExistence type="predicted"/>
<keyword evidence="4" id="KW-1185">Reference proteome</keyword>
<organism evidence="3 4">
    <name type="scientific">Lepidopterella palustris CBS 459.81</name>
    <dbReference type="NCBI Taxonomy" id="1314670"/>
    <lineage>
        <taxon>Eukaryota</taxon>
        <taxon>Fungi</taxon>
        <taxon>Dikarya</taxon>
        <taxon>Ascomycota</taxon>
        <taxon>Pezizomycotina</taxon>
        <taxon>Dothideomycetes</taxon>
        <taxon>Pleosporomycetidae</taxon>
        <taxon>Mytilinidiales</taxon>
        <taxon>Argynnaceae</taxon>
        <taxon>Lepidopterella</taxon>
    </lineage>
</organism>
<dbReference type="Proteomes" id="UP000250266">
    <property type="component" value="Unassembled WGS sequence"/>
</dbReference>
<protein>
    <recommendedName>
        <fullName evidence="2">CorA-like transporter domain-containing protein</fullName>
    </recommendedName>
</protein>
<keyword evidence="1" id="KW-0472">Membrane</keyword>
<keyword evidence="1" id="KW-0812">Transmembrane</keyword>
<dbReference type="Pfam" id="PF26616">
    <property type="entry name" value="CorA-like"/>
    <property type="match status" value="1"/>
</dbReference>
<keyword evidence="1" id="KW-1133">Transmembrane helix</keyword>
<sequence length="373" mass="43110">MVERKITPACFHRWEEYPGNLPLSLLYINPNRCSERLSQDSERLFVPEKDDIPFTLSSFIRQRFSWGRLLISEDTVRKLFTSLTVHPDFLEVVHLFGEKSEPVEESFSVYFCHPLSQYQPSYPEHSFSNEGYVIGYNIKYVAEHGRPFLKDPYSVRETGVFQLCANGSNTTQRCNWIFVHPSEALEERLGEIFKNAKETSCALQFQIHALALLSVSENWRTYTNYLEESFRLLLERGFYTKVIRPTAEGDIEADFSDIRMLQLLTDKLRRLCHILQLNIDLGVQLKCISLLMAHPQIQNILDIRTAESSSRINSAVHDITEQGIQENKLIKMLTHQAAKDTRATKLITLLSAIFLPAIFVAVGIFWWHMNCPS</sequence>
<evidence type="ECO:0000313" key="4">
    <source>
        <dbReference type="Proteomes" id="UP000250266"/>
    </source>
</evidence>